<dbReference type="FunFam" id="1.25.40.10:FF:000227">
    <property type="entry name" value="Pentatricopeptide repeat-containing protein At3g13880"/>
    <property type="match status" value="1"/>
</dbReference>
<protein>
    <submittedName>
        <fullName evidence="5">Pentatricopeptide repeat-containing protein At4g21300-like</fullName>
    </submittedName>
</protein>
<dbReference type="PANTHER" id="PTHR24015:SF388">
    <property type="entry name" value="OS02G0680500 PROTEIN"/>
    <property type="match status" value="1"/>
</dbReference>
<feature type="repeat" description="PPR" evidence="3">
    <location>
        <begin position="382"/>
        <end position="416"/>
    </location>
</feature>
<dbReference type="PANTHER" id="PTHR24015">
    <property type="entry name" value="OS07G0578800 PROTEIN-RELATED"/>
    <property type="match status" value="1"/>
</dbReference>
<dbReference type="FunFam" id="1.25.40.10:FF:000090">
    <property type="entry name" value="Pentatricopeptide repeat-containing protein, chloroplastic"/>
    <property type="match status" value="1"/>
</dbReference>
<evidence type="ECO:0000256" key="2">
    <source>
        <dbReference type="ARBA" id="ARBA00061659"/>
    </source>
</evidence>
<gene>
    <name evidence="5" type="primary">LOC105158238</name>
</gene>
<dbReference type="GO" id="GO:0003723">
    <property type="term" value="F:RNA binding"/>
    <property type="evidence" value="ECO:0007669"/>
    <property type="project" value="InterPro"/>
</dbReference>
<dbReference type="PROSITE" id="PS51375">
    <property type="entry name" value="PPR"/>
    <property type="match status" value="6"/>
</dbReference>
<evidence type="ECO:0000256" key="3">
    <source>
        <dbReference type="PROSITE-ProRule" id="PRU00708"/>
    </source>
</evidence>
<reference evidence="4" key="1">
    <citation type="submission" date="2024-10" db="UniProtKB">
        <authorList>
            <consortium name="RefSeq"/>
        </authorList>
    </citation>
    <scope>NUCLEOTIDE SEQUENCE [LARGE SCALE GENOMIC DNA]</scope>
    <source>
        <strain evidence="4">cv. Zhongzhi No. 13</strain>
    </source>
</reference>
<dbReference type="OrthoDB" id="647890at2759"/>
<name>A0A6I9SZE1_SESIN</name>
<feature type="repeat" description="PPR" evidence="3">
    <location>
        <begin position="456"/>
        <end position="490"/>
    </location>
</feature>
<keyword evidence="4" id="KW-1185">Reference proteome</keyword>
<comment type="similarity">
    <text evidence="2">Belongs to the PPR family. PCMP-E subfamily.</text>
</comment>
<feature type="repeat" description="PPR" evidence="3">
    <location>
        <begin position="78"/>
        <end position="112"/>
    </location>
</feature>
<keyword evidence="1" id="KW-0677">Repeat</keyword>
<dbReference type="InterPro" id="IPR046960">
    <property type="entry name" value="PPR_At4g14850-like_plant"/>
</dbReference>
<dbReference type="Pfam" id="PF20431">
    <property type="entry name" value="E_motif"/>
    <property type="match status" value="1"/>
</dbReference>
<dbReference type="Gramene" id="SIN_1017922.t">
    <property type="protein sequence ID" value="SIN_1017922.t.cds1"/>
    <property type="gene ID" value="SIN_1017922"/>
</dbReference>
<feature type="repeat" description="PPR" evidence="3">
    <location>
        <begin position="523"/>
        <end position="553"/>
    </location>
</feature>
<dbReference type="InParanoid" id="A0A6I9SZE1"/>
<reference evidence="5" key="2">
    <citation type="submission" date="2025-08" db="UniProtKB">
        <authorList>
            <consortium name="RefSeq"/>
        </authorList>
    </citation>
    <scope>IDENTIFICATION</scope>
</reference>
<dbReference type="FunFam" id="1.25.40.10:FF:000196">
    <property type="entry name" value="Pentatricopeptide repeat-containing protein At4g14850"/>
    <property type="match status" value="1"/>
</dbReference>
<evidence type="ECO:0000313" key="4">
    <source>
        <dbReference type="Proteomes" id="UP000504604"/>
    </source>
</evidence>
<evidence type="ECO:0000256" key="1">
    <source>
        <dbReference type="ARBA" id="ARBA00022737"/>
    </source>
</evidence>
<dbReference type="AlphaFoldDB" id="A0A6I9SZE1"/>
<dbReference type="Pfam" id="PF01535">
    <property type="entry name" value="PPR"/>
    <property type="match status" value="6"/>
</dbReference>
<dbReference type="InterPro" id="IPR002885">
    <property type="entry name" value="PPR_rpt"/>
</dbReference>
<dbReference type="Pfam" id="PF13041">
    <property type="entry name" value="PPR_2"/>
    <property type="match status" value="2"/>
</dbReference>
<dbReference type="GO" id="GO:0009451">
    <property type="term" value="P:RNA modification"/>
    <property type="evidence" value="ECO:0007669"/>
    <property type="project" value="InterPro"/>
</dbReference>
<proteinExistence type="inferred from homology"/>
<organism evidence="4 5">
    <name type="scientific">Sesamum indicum</name>
    <name type="common">Oriental sesame</name>
    <name type="synonym">Sesamum orientale</name>
    <dbReference type="NCBI Taxonomy" id="4182"/>
    <lineage>
        <taxon>Eukaryota</taxon>
        <taxon>Viridiplantae</taxon>
        <taxon>Streptophyta</taxon>
        <taxon>Embryophyta</taxon>
        <taxon>Tracheophyta</taxon>
        <taxon>Spermatophyta</taxon>
        <taxon>Magnoliopsida</taxon>
        <taxon>eudicotyledons</taxon>
        <taxon>Gunneridae</taxon>
        <taxon>Pentapetalae</taxon>
        <taxon>asterids</taxon>
        <taxon>lamiids</taxon>
        <taxon>Lamiales</taxon>
        <taxon>Pedaliaceae</taxon>
        <taxon>Sesamum</taxon>
    </lineage>
</organism>
<dbReference type="KEGG" id="sind:105158238"/>
<evidence type="ECO:0000313" key="5">
    <source>
        <dbReference type="RefSeq" id="XP_011073218.1"/>
    </source>
</evidence>
<dbReference type="InterPro" id="IPR011990">
    <property type="entry name" value="TPR-like_helical_dom_sf"/>
</dbReference>
<dbReference type="NCBIfam" id="TIGR00756">
    <property type="entry name" value="PPR"/>
    <property type="match status" value="5"/>
</dbReference>
<dbReference type="InterPro" id="IPR046848">
    <property type="entry name" value="E_motif"/>
</dbReference>
<dbReference type="Gene3D" id="1.25.40.10">
    <property type="entry name" value="Tetratricopeptide repeat domain"/>
    <property type="match status" value="5"/>
</dbReference>
<dbReference type="GeneID" id="105158238"/>
<dbReference type="Proteomes" id="UP000504604">
    <property type="component" value="Linkage group LG1"/>
</dbReference>
<feature type="repeat" description="PPR" evidence="3">
    <location>
        <begin position="209"/>
        <end position="243"/>
    </location>
</feature>
<sequence>MHSITLNSSVSLSWANVNYRNSHVGEPKVHHATMHYPLLRENTFSNALFSLRKCTEIEDPKLGSCFHAQILKLGVECDVFIGNSLINMYSKCDQIRDAENMFDHMPHRTVVSWTSMMAGYQRNRLAEETILLFSRMLESLRPNEFTLAVVLQACALKGYEDLIEVIHCFAIKSGFILDDFLQNCLIDAYAKLGMLRAAEKLLQRLYRRDVVCWTSVISGCVCNGNAKTAVDLFCSMQEDGVLPNDVTMLTILQACSEINDRRLMQWIHGLVLKGSWCVSGLVLNSLIEMYSTNGYFRESLTIFCRFCFRNEGLYPSPETMASLLQGCGNCGSLKLGEEIHGYLIKQGFLPCTIAENSLINMYARNGCEDSAFILFRTMAKRDVISWNTIISCFIKNNQPVAALGLLGEIHREGSQDNVYPDFVTLLASLEACSDLALLLQGEVLHGYLTRTGLLGDIFIQNALIDMYAKSGRPDSAENIFKEMHERDIGSWNSVIAAYGINGNGTSALKVFADLERSGTRKPNAITFTNVLSACAHAGLIEEGFKIFNSMEKHHNIRPSMEHFACMVDLLGRAGRVEEADMFIYKMPMRPGPDVWAALLGACVVVDNVTIAEKAAKELAIMEPSSSIWRVALSNAYAAAGKWQEAAEIRAEFRRSKQFIKEGGWSSVNVEGYEFSFMAGDTKHPESTLIYGIIGTLQHHMQDRTSICSTVVIT</sequence>
<feature type="repeat" description="PPR" evidence="3">
    <location>
        <begin position="316"/>
        <end position="350"/>
    </location>
</feature>
<dbReference type="RefSeq" id="XP_011073218.1">
    <property type="nucleotide sequence ID" value="XM_011074916.2"/>
</dbReference>
<accession>A0A6I9SZE1</accession>